<organism evidence="2 3">
    <name type="scientific">Ambrosia artemisiifolia</name>
    <name type="common">Common ragweed</name>
    <dbReference type="NCBI Taxonomy" id="4212"/>
    <lineage>
        <taxon>Eukaryota</taxon>
        <taxon>Viridiplantae</taxon>
        <taxon>Streptophyta</taxon>
        <taxon>Embryophyta</taxon>
        <taxon>Tracheophyta</taxon>
        <taxon>Spermatophyta</taxon>
        <taxon>Magnoliopsida</taxon>
        <taxon>eudicotyledons</taxon>
        <taxon>Gunneridae</taxon>
        <taxon>Pentapetalae</taxon>
        <taxon>asterids</taxon>
        <taxon>campanulids</taxon>
        <taxon>Asterales</taxon>
        <taxon>Asteraceae</taxon>
        <taxon>Asteroideae</taxon>
        <taxon>Heliantheae alliance</taxon>
        <taxon>Heliantheae</taxon>
        <taxon>Ambrosia</taxon>
    </lineage>
</organism>
<comment type="caution">
    <text evidence="2">The sequence shown here is derived from an EMBL/GenBank/DDBJ whole genome shotgun (WGS) entry which is preliminary data.</text>
</comment>
<feature type="region of interest" description="Disordered" evidence="1">
    <location>
        <begin position="88"/>
        <end position="116"/>
    </location>
</feature>
<name>A0AAD5C4D5_AMBAR</name>
<proteinExistence type="predicted"/>
<evidence type="ECO:0000313" key="3">
    <source>
        <dbReference type="Proteomes" id="UP001206925"/>
    </source>
</evidence>
<dbReference type="AlphaFoldDB" id="A0AAD5C4D5"/>
<keyword evidence="3" id="KW-1185">Reference proteome</keyword>
<dbReference type="EMBL" id="JAMZMK010009888">
    <property type="protein sequence ID" value="KAI7733909.1"/>
    <property type="molecule type" value="Genomic_DNA"/>
</dbReference>
<reference evidence="2" key="1">
    <citation type="submission" date="2022-06" db="EMBL/GenBank/DDBJ databases">
        <title>Uncovering the hologenomic basis of an extraordinary plant invasion.</title>
        <authorList>
            <person name="Bieker V.C."/>
            <person name="Martin M.D."/>
            <person name="Gilbert T."/>
            <person name="Hodgins K."/>
            <person name="Battlay P."/>
            <person name="Petersen B."/>
            <person name="Wilson J."/>
        </authorList>
    </citation>
    <scope>NUCLEOTIDE SEQUENCE</scope>
    <source>
        <strain evidence="2">AA19_3_7</strain>
        <tissue evidence="2">Leaf</tissue>
    </source>
</reference>
<dbReference type="Proteomes" id="UP001206925">
    <property type="component" value="Unassembled WGS sequence"/>
</dbReference>
<protein>
    <submittedName>
        <fullName evidence="2">Uncharacterized protein</fullName>
    </submittedName>
</protein>
<sequence length="116" mass="12817">MLRKTELKGTVVDIPEVILKVKQEVETEFIGESQNWTISEGILILDPSYTYMPVSKSFLAMRIAKAFPTSVVPIGMNCCLLRLHNSKNKKHKVSSSGHTSINGVASEVPSKELTTL</sequence>
<gene>
    <name evidence="2" type="ORF">M8C21_031936</name>
</gene>
<evidence type="ECO:0000313" key="2">
    <source>
        <dbReference type="EMBL" id="KAI7733909.1"/>
    </source>
</evidence>
<evidence type="ECO:0000256" key="1">
    <source>
        <dbReference type="SAM" id="MobiDB-lite"/>
    </source>
</evidence>
<accession>A0AAD5C4D5</accession>